<dbReference type="GO" id="GO:0008878">
    <property type="term" value="F:glucose-1-phosphate adenylyltransferase activity"/>
    <property type="evidence" value="ECO:0007669"/>
    <property type="project" value="UniProtKB-EC"/>
</dbReference>
<dbReference type="InterPro" id="IPR005836">
    <property type="entry name" value="ADP_Glu_pyroP_CS"/>
</dbReference>
<dbReference type="NCBIfam" id="NF002023">
    <property type="entry name" value="PRK00844.1"/>
    <property type="match status" value="1"/>
</dbReference>
<evidence type="ECO:0000256" key="6">
    <source>
        <dbReference type="ARBA" id="ARBA00022840"/>
    </source>
</evidence>
<dbReference type="Pfam" id="PF24894">
    <property type="entry name" value="Hexapep_GlmU"/>
    <property type="match status" value="1"/>
</dbReference>
<dbReference type="SUPFAM" id="SSF51161">
    <property type="entry name" value="Trimeric LpxA-like enzymes"/>
    <property type="match status" value="1"/>
</dbReference>
<comment type="caution">
    <text evidence="12">The sequence shown here is derived from an EMBL/GenBank/DDBJ whole genome shotgun (WGS) entry which is preliminary data.</text>
</comment>
<evidence type="ECO:0000259" key="11">
    <source>
        <dbReference type="Pfam" id="PF24894"/>
    </source>
</evidence>
<evidence type="ECO:0000256" key="1">
    <source>
        <dbReference type="ARBA" id="ARBA00010443"/>
    </source>
</evidence>
<accession>A0ABV6PJD7</accession>
<dbReference type="PROSITE" id="PS00808">
    <property type="entry name" value="ADP_GLC_PYROPHOSPH_1"/>
    <property type="match status" value="1"/>
</dbReference>
<dbReference type="Pfam" id="PF00483">
    <property type="entry name" value="NTP_transferase"/>
    <property type="match status" value="1"/>
</dbReference>
<dbReference type="InterPro" id="IPR023049">
    <property type="entry name" value="GlgC_bac"/>
</dbReference>
<proteinExistence type="inferred from homology"/>
<comment type="similarity">
    <text evidence="1 9">Belongs to the bacterial/plant glucose-1-phosphate adenylyltransferase family.</text>
</comment>
<comment type="pathway">
    <text evidence="9">Glycan biosynthesis; glycogen biosynthesis.</text>
</comment>
<sequence length="420" mass="46806">MTKQRLHAPLARDAMAYVLAGGRGSRLMELTDRRAKPAVYFGGMSRIIDFALSNAINSGIRRIGVATQYKAHSLIRHMQRGWNFLRPERNESFDILPASQRVSELQWYEGTADAVFQNIDIIESHAPKYMVILAGDHIYKMDYELMLQQHVNSGADVTVGCLVVPRAEASGFGVMAVDKTSRITAFVEKPKDPPAMPDNPDMALASMGIYVFETKFLFEQLRRDAADPASKRDFGGDIIPYIVKHGKAVAHKFTDSCIRAADEIEEYWRDVGTLDAYFEANLDLTDVVPKLNMYDRDWRIWTDQIVSSPAKFVHDEEGRRGQAVASLISQDCIVSGATAHRSLLFTGVKMGSFSSVHEGVILPHCNIGRGARLSRVIVDSGVRIPENLVVGEDPELDGKRFRRTDSGVCLITKAMIERLG</sequence>
<keyword evidence="8 9" id="KW-0119">Carbohydrate metabolism</keyword>
<evidence type="ECO:0000256" key="5">
    <source>
        <dbReference type="ARBA" id="ARBA00022741"/>
    </source>
</evidence>
<dbReference type="PANTHER" id="PTHR43523:SF2">
    <property type="entry name" value="GLUCOSE-1-PHOSPHATE ADENYLYLTRANSFERASE"/>
    <property type="match status" value="1"/>
</dbReference>
<keyword evidence="7 9" id="KW-0320">Glycogen biosynthesis</keyword>
<gene>
    <name evidence="9 12" type="primary">glgC</name>
    <name evidence="12" type="ORF">ACFFF7_11035</name>
</gene>
<evidence type="ECO:0000256" key="7">
    <source>
        <dbReference type="ARBA" id="ARBA00023056"/>
    </source>
</evidence>
<evidence type="ECO:0000256" key="2">
    <source>
        <dbReference type="ARBA" id="ARBA00022600"/>
    </source>
</evidence>
<dbReference type="PROSITE" id="PS00810">
    <property type="entry name" value="ADP_GLC_PYROPHOSPH_3"/>
    <property type="match status" value="1"/>
</dbReference>
<dbReference type="NCBIfam" id="TIGR02091">
    <property type="entry name" value="glgC"/>
    <property type="match status" value="1"/>
</dbReference>
<dbReference type="InterPro" id="IPR011004">
    <property type="entry name" value="Trimer_LpxA-like_sf"/>
</dbReference>
<keyword evidence="4 9" id="KW-0548">Nucleotidyltransferase</keyword>
<evidence type="ECO:0000313" key="13">
    <source>
        <dbReference type="Proteomes" id="UP001589943"/>
    </source>
</evidence>
<dbReference type="InterPro" id="IPR005835">
    <property type="entry name" value="NTP_transferase_dom"/>
</dbReference>
<dbReference type="InterPro" id="IPR011831">
    <property type="entry name" value="ADP-Glc_PPase"/>
</dbReference>
<dbReference type="CDD" id="cd02508">
    <property type="entry name" value="ADP_Glucose_PP"/>
    <property type="match status" value="1"/>
</dbReference>
<feature type="site" description="Could play a key role in the communication between the regulatory and the substrate sites" evidence="9">
    <location>
        <position position="107"/>
    </location>
</feature>
<feature type="binding site" evidence="9">
    <location>
        <position position="173"/>
    </location>
    <ligand>
        <name>alpha-D-glucose 1-phosphate</name>
        <dbReference type="ChEBI" id="CHEBI:58601"/>
    </ligand>
</feature>
<dbReference type="HAMAP" id="MF_00624">
    <property type="entry name" value="GlgC"/>
    <property type="match status" value="1"/>
</dbReference>
<feature type="binding site" evidence="9">
    <location>
        <begin position="188"/>
        <end position="189"/>
    </location>
    <ligand>
        <name>alpha-D-glucose 1-phosphate</name>
        <dbReference type="ChEBI" id="CHEBI:58601"/>
    </ligand>
</feature>
<dbReference type="PROSITE" id="PS00809">
    <property type="entry name" value="ADP_GLC_PYROPHOSPH_2"/>
    <property type="match status" value="1"/>
</dbReference>
<feature type="domain" description="Nucleotidyl transferase" evidence="10">
    <location>
        <begin position="17"/>
        <end position="285"/>
    </location>
</feature>
<keyword evidence="13" id="KW-1185">Reference proteome</keyword>
<feature type="binding site" evidence="9">
    <location>
        <position position="108"/>
    </location>
    <ligand>
        <name>alpha-D-glucose 1-phosphate</name>
        <dbReference type="ChEBI" id="CHEBI:58601"/>
    </ligand>
</feature>
<keyword evidence="3 9" id="KW-0808">Transferase</keyword>
<evidence type="ECO:0000256" key="8">
    <source>
        <dbReference type="ARBA" id="ARBA00023277"/>
    </source>
</evidence>
<evidence type="ECO:0000256" key="9">
    <source>
        <dbReference type="HAMAP-Rule" id="MF_00624"/>
    </source>
</evidence>
<evidence type="ECO:0000256" key="4">
    <source>
        <dbReference type="ARBA" id="ARBA00022695"/>
    </source>
</evidence>
<dbReference type="RefSeq" id="WP_379481406.1">
    <property type="nucleotide sequence ID" value="NZ_JBHLTL010000006.1"/>
</dbReference>
<comment type="catalytic activity">
    <reaction evidence="9">
        <text>alpha-D-glucose 1-phosphate + ATP + H(+) = ADP-alpha-D-glucose + diphosphate</text>
        <dbReference type="Rhea" id="RHEA:12120"/>
        <dbReference type="ChEBI" id="CHEBI:15378"/>
        <dbReference type="ChEBI" id="CHEBI:30616"/>
        <dbReference type="ChEBI" id="CHEBI:33019"/>
        <dbReference type="ChEBI" id="CHEBI:57498"/>
        <dbReference type="ChEBI" id="CHEBI:58601"/>
        <dbReference type="EC" id="2.7.7.27"/>
    </reaction>
</comment>
<dbReference type="NCBIfam" id="NF001947">
    <property type="entry name" value="PRK00725.1"/>
    <property type="match status" value="1"/>
</dbReference>
<dbReference type="InterPro" id="IPR029044">
    <property type="entry name" value="Nucleotide-diphossugar_trans"/>
</dbReference>
<dbReference type="Gene3D" id="3.90.550.10">
    <property type="entry name" value="Spore Coat Polysaccharide Biosynthesis Protein SpsA, Chain A"/>
    <property type="match status" value="1"/>
</dbReference>
<dbReference type="InterPro" id="IPR056818">
    <property type="entry name" value="GlmU/GlgC-like_hexapep"/>
</dbReference>
<dbReference type="PANTHER" id="PTHR43523">
    <property type="entry name" value="GLUCOSE-1-PHOSPHATE ADENYLYLTRANSFERASE-RELATED"/>
    <property type="match status" value="1"/>
</dbReference>
<feature type="binding site" evidence="9">
    <location>
        <position position="206"/>
    </location>
    <ligand>
        <name>alpha-D-glucose 1-phosphate</name>
        <dbReference type="ChEBI" id="CHEBI:58601"/>
    </ligand>
</feature>
<evidence type="ECO:0000256" key="3">
    <source>
        <dbReference type="ARBA" id="ARBA00022679"/>
    </source>
</evidence>
<reference evidence="12 13" key="1">
    <citation type="submission" date="2024-09" db="EMBL/GenBank/DDBJ databases">
        <authorList>
            <person name="Sun Q."/>
            <person name="Mori K."/>
        </authorList>
    </citation>
    <scope>NUCLEOTIDE SEQUENCE [LARGE SCALE GENOMIC DNA]</scope>
    <source>
        <strain evidence="12 13">NCAIM B.02537</strain>
    </source>
</reference>
<dbReference type="CDD" id="cd04651">
    <property type="entry name" value="LbH_G1P_AT_C"/>
    <property type="match status" value="1"/>
</dbReference>
<dbReference type="Gene3D" id="2.160.10.10">
    <property type="entry name" value="Hexapeptide repeat proteins"/>
    <property type="match status" value="1"/>
</dbReference>
<name>A0ABV6PJD7_9SPHN</name>
<keyword evidence="6 9" id="KW-0067">ATP-binding</keyword>
<organism evidence="12 13">
    <name type="scientific">Novosphingobium aquiterrae</name>
    <dbReference type="NCBI Taxonomy" id="624388"/>
    <lineage>
        <taxon>Bacteria</taxon>
        <taxon>Pseudomonadati</taxon>
        <taxon>Pseudomonadota</taxon>
        <taxon>Alphaproteobacteria</taxon>
        <taxon>Sphingomonadales</taxon>
        <taxon>Sphingomonadaceae</taxon>
        <taxon>Novosphingobium</taxon>
    </lineage>
</organism>
<comment type="function">
    <text evidence="9">Involved in the biosynthesis of ADP-glucose, a building block required for the elongation reactions to produce glycogen. Catalyzes the reaction between ATP and alpha-D-glucose 1-phosphate (G1P) to produce pyrophosphate and ADP-Glc.</text>
</comment>
<protein>
    <recommendedName>
        <fullName evidence="9">Glucose-1-phosphate adenylyltransferase</fullName>
        <ecNumber evidence="9">2.7.7.27</ecNumber>
    </recommendedName>
    <alternativeName>
        <fullName evidence="9">ADP-glucose pyrophosphorylase</fullName>
        <shortName evidence="9">ADPGlc PPase</shortName>
    </alternativeName>
    <alternativeName>
        <fullName evidence="9">ADP-glucose synthase</fullName>
    </alternativeName>
</protein>
<feature type="domain" description="Glucose-1-phosphate adenylyltransferase/Bifunctional protein GlmU-like C-terminal hexapeptide" evidence="11">
    <location>
        <begin position="309"/>
        <end position="411"/>
    </location>
</feature>
<evidence type="ECO:0000259" key="10">
    <source>
        <dbReference type="Pfam" id="PF00483"/>
    </source>
</evidence>
<feature type="site" description="Could play a key role in the communication between the regulatory and the substrate sites" evidence="9">
    <location>
        <position position="68"/>
    </location>
</feature>
<dbReference type="EC" id="2.7.7.27" evidence="9"/>
<dbReference type="EMBL" id="JBHLTL010000006">
    <property type="protein sequence ID" value="MFC0589949.1"/>
    <property type="molecule type" value="Genomic_DNA"/>
</dbReference>
<comment type="subunit">
    <text evidence="9">Homotetramer.</text>
</comment>
<dbReference type="SUPFAM" id="SSF53448">
    <property type="entry name" value="Nucleotide-diphospho-sugar transferases"/>
    <property type="match status" value="1"/>
</dbReference>
<dbReference type="Proteomes" id="UP001589943">
    <property type="component" value="Unassembled WGS sequence"/>
</dbReference>
<evidence type="ECO:0000313" key="12">
    <source>
        <dbReference type="EMBL" id="MFC0589949.1"/>
    </source>
</evidence>
<keyword evidence="5 9" id="KW-0547">Nucleotide-binding</keyword>
<keyword evidence="2 9" id="KW-0321">Glycogen metabolism</keyword>